<gene>
    <name evidence="4" type="ORF">MNOR_LOCUS40054</name>
</gene>
<dbReference type="InterPro" id="IPR050328">
    <property type="entry name" value="Dev_Immune_Receptor"/>
</dbReference>
<dbReference type="InterPro" id="IPR032675">
    <property type="entry name" value="LRR_dom_sf"/>
</dbReference>
<feature type="non-terminal residue" evidence="4">
    <location>
        <position position="1"/>
    </location>
</feature>
<reference evidence="4 5" key="1">
    <citation type="submission" date="2024-05" db="EMBL/GenBank/DDBJ databases">
        <authorList>
            <person name="Wallberg A."/>
        </authorList>
    </citation>
    <scope>NUCLEOTIDE SEQUENCE [LARGE SCALE GENOMIC DNA]</scope>
</reference>
<dbReference type="AlphaFoldDB" id="A0AAV2SUB8"/>
<dbReference type="Gene3D" id="3.80.10.10">
    <property type="entry name" value="Ribonuclease Inhibitor"/>
    <property type="match status" value="1"/>
</dbReference>
<dbReference type="PANTHER" id="PTHR24373">
    <property type="entry name" value="SLIT RELATED LEUCINE-RICH REPEAT NEURONAL PROTEIN"/>
    <property type="match status" value="1"/>
</dbReference>
<keyword evidence="1" id="KW-0433">Leucine-rich repeat</keyword>
<comment type="caution">
    <text evidence="4">The sequence shown here is derived from an EMBL/GenBank/DDBJ whole genome shotgun (WGS) entry which is preliminary data.</text>
</comment>
<dbReference type="SMART" id="SM00369">
    <property type="entry name" value="LRR_TYP"/>
    <property type="match status" value="5"/>
</dbReference>
<dbReference type="EMBL" id="CAXKWB010114505">
    <property type="protein sequence ID" value="CAL4234904.1"/>
    <property type="molecule type" value="Genomic_DNA"/>
</dbReference>
<feature type="non-terminal residue" evidence="4">
    <location>
        <position position="285"/>
    </location>
</feature>
<dbReference type="InterPro" id="IPR001611">
    <property type="entry name" value="Leu-rich_rpt"/>
</dbReference>
<keyword evidence="3" id="KW-0677">Repeat</keyword>
<proteinExistence type="predicted"/>
<dbReference type="InterPro" id="IPR003591">
    <property type="entry name" value="Leu-rich_rpt_typical-subtyp"/>
</dbReference>
<evidence type="ECO:0000313" key="5">
    <source>
        <dbReference type="Proteomes" id="UP001497623"/>
    </source>
</evidence>
<dbReference type="PROSITE" id="PS51450">
    <property type="entry name" value="LRR"/>
    <property type="match status" value="1"/>
</dbReference>
<evidence type="ECO:0000313" key="4">
    <source>
        <dbReference type="EMBL" id="CAL4234904.1"/>
    </source>
</evidence>
<protein>
    <submittedName>
        <fullName evidence="4">Uncharacterized protein</fullName>
    </submittedName>
</protein>
<evidence type="ECO:0000256" key="2">
    <source>
        <dbReference type="ARBA" id="ARBA00022729"/>
    </source>
</evidence>
<dbReference type="PANTHER" id="PTHR24373:SF275">
    <property type="entry name" value="TIR DOMAIN-CONTAINING PROTEIN"/>
    <property type="match status" value="1"/>
</dbReference>
<dbReference type="SUPFAM" id="SSF52058">
    <property type="entry name" value="L domain-like"/>
    <property type="match status" value="1"/>
</dbReference>
<dbReference type="Pfam" id="PF13855">
    <property type="entry name" value="LRR_8"/>
    <property type="match status" value="1"/>
</dbReference>
<sequence length="285" mass="32606">ICFANGKTENLDCPCHLGPAIEAWPGRGEGNYRWDCRDRWVPSVPTDCWKINNNVTQIDLFNHHMTTIHAGDFDGLWNLRSLNIYWGWLTTVEDGAFVNLTKLEHLDLGYAYLQEVPVEVSRLPSLKILGLEYNNITAVPAELLKPLVNLEELFFVQNHLKSIPSLSFLDKLNYLDLEANDIQCLPLDLVGNLKRPYWLWINDNPLSDIAAMTLLPLPEGSEIRTNGSVTIWAQDEAEQMALFSHHWKVYNKELIVLDITTMTKLCDEHPTEDSTDECHPCNMFV</sequence>
<dbReference type="Proteomes" id="UP001497623">
    <property type="component" value="Unassembled WGS sequence"/>
</dbReference>
<evidence type="ECO:0000256" key="1">
    <source>
        <dbReference type="ARBA" id="ARBA00022614"/>
    </source>
</evidence>
<organism evidence="4 5">
    <name type="scientific">Meganyctiphanes norvegica</name>
    <name type="common">Northern krill</name>
    <name type="synonym">Thysanopoda norvegica</name>
    <dbReference type="NCBI Taxonomy" id="48144"/>
    <lineage>
        <taxon>Eukaryota</taxon>
        <taxon>Metazoa</taxon>
        <taxon>Ecdysozoa</taxon>
        <taxon>Arthropoda</taxon>
        <taxon>Crustacea</taxon>
        <taxon>Multicrustacea</taxon>
        <taxon>Malacostraca</taxon>
        <taxon>Eumalacostraca</taxon>
        <taxon>Eucarida</taxon>
        <taxon>Euphausiacea</taxon>
        <taxon>Euphausiidae</taxon>
        <taxon>Meganyctiphanes</taxon>
    </lineage>
</organism>
<name>A0AAV2SUB8_MEGNR</name>
<keyword evidence="2" id="KW-0732">Signal</keyword>
<evidence type="ECO:0000256" key="3">
    <source>
        <dbReference type="ARBA" id="ARBA00022737"/>
    </source>
</evidence>
<accession>A0AAV2SUB8</accession>
<keyword evidence="5" id="KW-1185">Reference proteome</keyword>